<dbReference type="AlphaFoldDB" id="A0A2S0WX21"/>
<accession>A0A2S0WX21</accession>
<dbReference type="InterPro" id="IPR059026">
    <property type="entry name" value="LpqB_N"/>
</dbReference>
<proteinExistence type="predicted"/>
<protein>
    <recommendedName>
        <fullName evidence="1">GerMN domain-containing protein</fullName>
    </recommendedName>
</protein>
<dbReference type="OrthoDB" id="3226781at2"/>
<dbReference type="SMART" id="SM00909">
    <property type="entry name" value="Germane"/>
    <property type="match status" value="1"/>
</dbReference>
<name>A0A2S0WX21_9MICO</name>
<evidence type="ECO:0000259" key="1">
    <source>
        <dbReference type="SMART" id="SM00909"/>
    </source>
</evidence>
<evidence type="ECO:0000313" key="3">
    <source>
        <dbReference type="Proteomes" id="UP000244729"/>
    </source>
</evidence>
<dbReference type="Proteomes" id="UP000244729">
    <property type="component" value="Chromosome"/>
</dbReference>
<dbReference type="Pfam" id="PF25976">
    <property type="entry name" value="LpqB_N"/>
    <property type="match status" value="1"/>
</dbReference>
<keyword evidence="3" id="KW-1185">Reference proteome</keyword>
<reference evidence="2 3" key="1">
    <citation type="submission" date="2018-04" db="EMBL/GenBank/DDBJ databases">
        <authorList>
            <person name="Li J."/>
        </authorList>
    </citation>
    <scope>NUCLEOTIDE SEQUENCE [LARGE SCALE GENOMIC DNA]</scope>
    <source>
        <strain evidence="3">30A</strain>
    </source>
</reference>
<organism evidence="2 3">
    <name type="scientific">Agromyces badenianii</name>
    <dbReference type="NCBI Taxonomy" id="2080742"/>
    <lineage>
        <taxon>Bacteria</taxon>
        <taxon>Bacillati</taxon>
        <taxon>Actinomycetota</taxon>
        <taxon>Actinomycetes</taxon>
        <taxon>Micrococcales</taxon>
        <taxon>Microbacteriaceae</taxon>
        <taxon>Agromyces</taxon>
    </lineage>
</organism>
<dbReference type="Pfam" id="PF10646">
    <property type="entry name" value="Germane"/>
    <property type="match status" value="1"/>
</dbReference>
<evidence type="ECO:0000313" key="2">
    <source>
        <dbReference type="EMBL" id="AWB95872.1"/>
    </source>
</evidence>
<dbReference type="KEGG" id="agm:DCE93_09550"/>
<sequence>MRPGPPRRASCGQCGPSGRCAMRRRVLGASIVLAVSALLAGCVSIPSSGGVNAGAPAIVEESLELDTIVPGPVSGASQRVILEGFIDAAASPRNNYQVAREFLTPAFSDEWNGNAGATIDVLADREVVPVGETAMVVDATPAAQLSPTGEYAISESSAPVELGYAFEQINGQWRISQAPQGLLIDETTFTQAFRSYPLYFFAPDFEYLVPDLRWFAGRDSAQTSIVRALLGGPAEWLATGVVSAFPEEMRLDSASVPVAGRVADVDLSGPTDDDPVSVQRMQVQLQESLDSVGTVASVALSLNGVEQDVAELSPVPAKNPPVDPRPVVYDGTTFGYLSSAGEGIEQISDLSAQVEGLAPTGVALGAGGEAAAVRTAEGVFAVRAGEAAVPLDPRDGLIVPSIDGAGVVWSVPAENPDQLVVFPTDGSVDSVQLPVPWSGSSIAALEISRDSTRLIALLGDGASTRFVAASIQRDAAGTPIALSPVTLGLADTEGTPVDVTWLDARTVASLTALPGGGTRVITQELGGIADPRPGPEGGIAIDGGNSVRDIRVLTTAGEVDAPSGVAWQARASGIRLMASQQPD</sequence>
<dbReference type="EMBL" id="CP028913">
    <property type="protein sequence ID" value="AWB95872.1"/>
    <property type="molecule type" value="Genomic_DNA"/>
</dbReference>
<feature type="domain" description="GerMN" evidence="1">
    <location>
        <begin position="222"/>
        <end position="311"/>
    </location>
</feature>
<dbReference type="InterPro" id="IPR019606">
    <property type="entry name" value="GerMN"/>
</dbReference>
<gene>
    <name evidence="2" type="ORF">DCE93_09550</name>
</gene>